<dbReference type="AlphaFoldDB" id="A0A0F9D2I2"/>
<protein>
    <submittedName>
        <fullName evidence="1">Uncharacterized protein</fullName>
    </submittedName>
</protein>
<comment type="caution">
    <text evidence="1">The sequence shown here is derived from an EMBL/GenBank/DDBJ whole genome shotgun (WGS) entry which is preliminary data.</text>
</comment>
<name>A0A0F9D2I2_9ZZZZ</name>
<sequence length="152" mass="16816">AIVNNLIEAVGELLRFIADADVYDRVADDGEGHTDTWASEEFRGVVGYTAEKLNELKDDVVACEMAIDDGDYIISTKGLPIKLSVTVKGNMATYRDGGIGEVLDLRNWTFKRIEFRPPPDPESLTCFNCKNNDICKYANDPYNTNGDCLAAK</sequence>
<accession>A0A0F9D2I2</accession>
<reference evidence="1" key="1">
    <citation type="journal article" date="2015" name="Nature">
        <title>Complex archaea that bridge the gap between prokaryotes and eukaryotes.</title>
        <authorList>
            <person name="Spang A."/>
            <person name="Saw J.H."/>
            <person name="Jorgensen S.L."/>
            <person name="Zaremba-Niedzwiedzka K."/>
            <person name="Martijn J."/>
            <person name="Lind A.E."/>
            <person name="van Eijk R."/>
            <person name="Schleper C."/>
            <person name="Guy L."/>
            <person name="Ettema T.J."/>
        </authorList>
    </citation>
    <scope>NUCLEOTIDE SEQUENCE</scope>
</reference>
<gene>
    <name evidence="1" type="ORF">LCGC14_2597550</name>
</gene>
<proteinExistence type="predicted"/>
<feature type="non-terminal residue" evidence="1">
    <location>
        <position position="1"/>
    </location>
</feature>
<dbReference type="EMBL" id="LAZR01043770">
    <property type="protein sequence ID" value="KKL06288.1"/>
    <property type="molecule type" value="Genomic_DNA"/>
</dbReference>
<evidence type="ECO:0000313" key="1">
    <source>
        <dbReference type="EMBL" id="KKL06288.1"/>
    </source>
</evidence>
<organism evidence="1">
    <name type="scientific">marine sediment metagenome</name>
    <dbReference type="NCBI Taxonomy" id="412755"/>
    <lineage>
        <taxon>unclassified sequences</taxon>
        <taxon>metagenomes</taxon>
        <taxon>ecological metagenomes</taxon>
    </lineage>
</organism>